<sequence>MKLLLHACCGGCGSWIPQELSKKWDVTLYFFNPNIHPKQEYEERLKNVQRAAKHLRLPLIVEDYDPKAWLSAVHGLEQEPEGGKRCTTCFNYRLEKTAHTAKTLGFDVFASTLTIGRNKKAEIINPL</sequence>
<keyword evidence="9" id="KW-0671">Queuosine biosynthesis</keyword>
<evidence type="ECO:0000313" key="18">
    <source>
        <dbReference type="Proteomes" id="UP000034795"/>
    </source>
</evidence>
<name>A0A0G1Q666_9BACT</name>
<dbReference type="PANTHER" id="PTHR36701:SF1">
    <property type="entry name" value="EPOXYQUEUOSINE REDUCTASE QUEH"/>
    <property type="match status" value="1"/>
</dbReference>
<dbReference type="InterPro" id="IPR003828">
    <property type="entry name" value="QueH"/>
</dbReference>
<evidence type="ECO:0000256" key="4">
    <source>
        <dbReference type="ARBA" id="ARBA00012622"/>
    </source>
</evidence>
<accession>A0A0G1Q666</accession>
<dbReference type="UniPathway" id="UPA00392"/>
<evidence type="ECO:0000256" key="15">
    <source>
        <dbReference type="ARBA" id="ARBA00031446"/>
    </source>
</evidence>
<dbReference type="SUPFAM" id="SSF52402">
    <property type="entry name" value="Adenine nucleotide alpha hydrolases-like"/>
    <property type="match status" value="1"/>
</dbReference>
<keyword evidence="6" id="KW-0004">4Fe-4S</keyword>
<dbReference type="AlphaFoldDB" id="A0A0G1Q666"/>
<feature type="non-terminal residue" evidence="17">
    <location>
        <position position="127"/>
    </location>
</feature>
<evidence type="ECO:0000256" key="3">
    <source>
        <dbReference type="ARBA" id="ARBA00008207"/>
    </source>
</evidence>
<dbReference type="EMBL" id="LCMS01000014">
    <property type="protein sequence ID" value="KKU40556.1"/>
    <property type="molecule type" value="Genomic_DNA"/>
</dbReference>
<evidence type="ECO:0000256" key="8">
    <source>
        <dbReference type="ARBA" id="ARBA00022723"/>
    </source>
</evidence>
<keyword evidence="12" id="KW-0411">Iron-sulfur</keyword>
<keyword evidence="11" id="KW-0408">Iron</keyword>
<dbReference type="GO" id="GO:0051539">
    <property type="term" value="F:4 iron, 4 sulfur cluster binding"/>
    <property type="evidence" value="ECO:0007669"/>
    <property type="project" value="UniProtKB-KW"/>
</dbReference>
<gene>
    <name evidence="17" type="ORF">UX57_C0014G0001</name>
</gene>
<evidence type="ECO:0000256" key="11">
    <source>
        <dbReference type="ARBA" id="ARBA00023004"/>
    </source>
</evidence>
<evidence type="ECO:0000256" key="14">
    <source>
        <dbReference type="ARBA" id="ARBA00023284"/>
    </source>
</evidence>
<reference evidence="17 18" key="1">
    <citation type="journal article" date="2015" name="Nature">
        <title>rRNA introns, odd ribosomes, and small enigmatic genomes across a large radiation of phyla.</title>
        <authorList>
            <person name="Brown C.T."/>
            <person name="Hug L.A."/>
            <person name="Thomas B.C."/>
            <person name="Sharon I."/>
            <person name="Castelle C.J."/>
            <person name="Singh A."/>
            <person name="Wilkins M.J."/>
            <person name="Williams K.H."/>
            <person name="Banfield J.F."/>
        </authorList>
    </citation>
    <scope>NUCLEOTIDE SEQUENCE [LARGE SCALE GENOMIC DNA]</scope>
</reference>
<evidence type="ECO:0000256" key="1">
    <source>
        <dbReference type="ARBA" id="ARBA00002268"/>
    </source>
</evidence>
<comment type="pathway">
    <text evidence="2">tRNA modification; tRNA-queuosine biosynthesis.</text>
</comment>
<proteinExistence type="inferred from homology"/>
<keyword evidence="7" id="KW-0819">tRNA processing</keyword>
<comment type="caution">
    <text evidence="17">The sequence shown here is derived from an EMBL/GenBank/DDBJ whole genome shotgun (WGS) entry which is preliminary data.</text>
</comment>
<protein>
    <recommendedName>
        <fullName evidence="5">Epoxyqueuosine reductase QueH</fullName>
        <ecNumber evidence="4">1.17.99.6</ecNumber>
    </recommendedName>
    <alternativeName>
        <fullName evidence="15">Queuosine biosynthesis protein QueH</fullName>
    </alternativeName>
</protein>
<dbReference type="EC" id="1.17.99.6" evidence="4"/>
<evidence type="ECO:0000256" key="5">
    <source>
        <dbReference type="ARBA" id="ARBA00016895"/>
    </source>
</evidence>
<comment type="catalytic activity">
    <reaction evidence="16">
        <text>epoxyqueuosine(34) in tRNA + AH2 = queuosine(34) in tRNA + A + H2O</text>
        <dbReference type="Rhea" id="RHEA:32159"/>
        <dbReference type="Rhea" id="RHEA-COMP:18571"/>
        <dbReference type="Rhea" id="RHEA-COMP:18582"/>
        <dbReference type="ChEBI" id="CHEBI:13193"/>
        <dbReference type="ChEBI" id="CHEBI:15377"/>
        <dbReference type="ChEBI" id="CHEBI:17499"/>
        <dbReference type="ChEBI" id="CHEBI:194431"/>
        <dbReference type="ChEBI" id="CHEBI:194443"/>
        <dbReference type="EC" id="1.17.99.6"/>
    </reaction>
</comment>
<keyword evidence="8" id="KW-0479">Metal-binding</keyword>
<dbReference type="PANTHER" id="PTHR36701">
    <property type="entry name" value="EPOXYQUEUOSINE REDUCTASE QUEH"/>
    <property type="match status" value="1"/>
</dbReference>
<dbReference type="STRING" id="1618994.UX57_C0014G0001"/>
<keyword evidence="10" id="KW-0560">Oxidoreductase</keyword>
<dbReference type="Pfam" id="PF02677">
    <property type="entry name" value="QueH"/>
    <property type="match status" value="1"/>
</dbReference>
<dbReference type="GO" id="GO:0008616">
    <property type="term" value="P:tRNA queuosine(34) biosynthetic process"/>
    <property type="evidence" value="ECO:0007669"/>
    <property type="project" value="UniProtKB-UniPathway"/>
</dbReference>
<comment type="similarity">
    <text evidence="3">Belongs to the QueH family.</text>
</comment>
<evidence type="ECO:0000256" key="6">
    <source>
        <dbReference type="ARBA" id="ARBA00022485"/>
    </source>
</evidence>
<evidence type="ECO:0000256" key="2">
    <source>
        <dbReference type="ARBA" id="ARBA00004691"/>
    </source>
</evidence>
<evidence type="ECO:0000256" key="9">
    <source>
        <dbReference type="ARBA" id="ARBA00022785"/>
    </source>
</evidence>
<organism evidence="17 18">
    <name type="scientific">Candidatus Uhrbacteria bacterium GW2011_GWE2_46_68</name>
    <dbReference type="NCBI Taxonomy" id="1618994"/>
    <lineage>
        <taxon>Bacteria</taxon>
        <taxon>Candidatus Uhriibacteriota</taxon>
    </lineage>
</organism>
<comment type="function">
    <text evidence="1">Catalyzes the conversion of epoxyqueuosine (oQ) to queuosine (Q), which is a hypermodified base found in the wobble positions of tRNA(Asp), tRNA(Asn), tRNA(His) and tRNA(Tyr).</text>
</comment>
<dbReference type="GO" id="GO:0052693">
    <property type="term" value="F:epoxyqueuosine reductase activity"/>
    <property type="evidence" value="ECO:0007669"/>
    <property type="project" value="UniProtKB-EC"/>
</dbReference>
<evidence type="ECO:0000256" key="10">
    <source>
        <dbReference type="ARBA" id="ARBA00023002"/>
    </source>
</evidence>
<dbReference type="GO" id="GO:0046872">
    <property type="term" value="F:metal ion binding"/>
    <property type="evidence" value="ECO:0007669"/>
    <property type="project" value="UniProtKB-KW"/>
</dbReference>
<evidence type="ECO:0000256" key="7">
    <source>
        <dbReference type="ARBA" id="ARBA00022694"/>
    </source>
</evidence>
<evidence type="ECO:0000313" key="17">
    <source>
        <dbReference type="EMBL" id="KKU40556.1"/>
    </source>
</evidence>
<dbReference type="Proteomes" id="UP000034795">
    <property type="component" value="Unassembled WGS sequence"/>
</dbReference>
<evidence type="ECO:0000256" key="16">
    <source>
        <dbReference type="ARBA" id="ARBA00047415"/>
    </source>
</evidence>
<evidence type="ECO:0000256" key="12">
    <source>
        <dbReference type="ARBA" id="ARBA00023014"/>
    </source>
</evidence>
<keyword evidence="13" id="KW-1015">Disulfide bond</keyword>
<keyword evidence="14" id="KW-0676">Redox-active center</keyword>
<dbReference type="InterPro" id="IPR014729">
    <property type="entry name" value="Rossmann-like_a/b/a_fold"/>
</dbReference>
<evidence type="ECO:0000256" key="13">
    <source>
        <dbReference type="ARBA" id="ARBA00023157"/>
    </source>
</evidence>
<dbReference type="Gene3D" id="3.40.50.620">
    <property type="entry name" value="HUPs"/>
    <property type="match status" value="1"/>
</dbReference>